<dbReference type="RefSeq" id="WP_149656290.1">
    <property type="nucleotide sequence ID" value="NZ_VTZN01000251.1"/>
</dbReference>
<dbReference type="InterPro" id="IPR020841">
    <property type="entry name" value="PKS_Beta-ketoAc_synthase_dom"/>
</dbReference>
<keyword evidence="4 10" id="KW-0808">Transferase</keyword>
<dbReference type="SMART" id="SM00823">
    <property type="entry name" value="PKS_PP"/>
    <property type="match status" value="1"/>
</dbReference>
<dbReference type="InterPro" id="IPR001227">
    <property type="entry name" value="Ac_transferase_dom_sf"/>
</dbReference>
<keyword evidence="11" id="KW-1185">Reference proteome</keyword>
<dbReference type="InterPro" id="IPR016035">
    <property type="entry name" value="Acyl_Trfase/lysoPLipase"/>
</dbReference>
<dbReference type="InterPro" id="IPR009081">
    <property type="entry name" value="PP-bd_ACP"/>
</dbReference>
<dbReference type="InterPro" id="IPR016036">
    <property type="entry name" value="Malonyl_transacylase_ACP-bd"/>
</dbReference>
<dbReference type="Gene3D" id="1.10.1200.10">
    <property type="entry name" value="ACP-like"/>
    <property type="match status" value="1"/>
</dbReference>
<dbReference type="OrthoDB" id="9778690at2"/>
<reference evidence="10 11" key="1">
    <citation type="submission" date="2019-09" db="EMBL/GenBank/DDBJ databases">
        <title>Report of infection by Mycobacterium simiae a patient suffering from pulmonary tuberculosis.</title>
        <authorList>
            <person name="Mohanty P.S."/>
            <person name="Bansal A.K."/>
            <person name="Singh H."/>
            <person name="Sharma S."/>
            <person name="Patil S.A."/>
            <person name="Upadhaya P."/>
            <person name="Singh P.K."/>
            <person name="Kumar D."/>
            <person name="Kumar S."/>
            <person name="Singh R.K."/>
            <person name="Chaudhary B."/>
        </authorList>
    </citation>
    <scope>NUCLEOTIDE SEQUENCE [LARGE SCALE GENOMIC DNA]</scope>
    <source>
        <strain evidence="10 11">JAL-560-SIM</strain>
    </source>
</reference>
<dbReference type="AlphaFoldDB" id="A0A5B1BC61"/>
<evidence type="ECO:0000256" key="5">
    <source>
        <dbReference type="ARBA" id="ARBA00022832"/>
    </source>
</evidence>
<evidence type="ECO:0000256" key="4">
    <source>
        <dbReference type="ARBA" id="ARBA00022679"/>
    </source>
</evidence>
<protein>
    <submittedName>
        <fullName evidence="10">Acyltransferase domain-containing protein</fullName>
    </submittedName>
</protein>
<dbReference type="Proteomes" id="UP000324701">
    <property type="component" value="Unassembled WGS sequence"/>
</dbReference>
<dbReference type="InterPro" id="IPR036736">
    <property type="entry name" value="ACP-like_sf"/>
</dbReference>
<dbReference type="InterPro" id="IPR032821">
    <property type="entry name" value="PKS_assoc"/>
</dbReference>
<feature type="domain" description="Carrier" evidence="8">
    <location>
        <begin position="894"/>
        <end position="972"/>
    </location>
</feature>
<keyword evidence="5" id="KW-0276">Fatty acid metabolism</keyword>
<evidence type="ECO:0000313" key="11">
    <source>
        <dbReference type="Proteomes" id="UP000324701"/>
    </source>
</evidence>
<dbReference type="GO" id="GO:0006633">
    <property type="term" value="P:fatty acid biosynthetic process"/>
    <property type="evidence" value="ECO:0007669"/>
    <property type="project" value="TreeGrafter"/>
</dbReference>
<dbReference type="InterPro" id="IPR016039">
    <property type="entry name" value="Thiolase-like"/>
</dbReference>
<dbReference type="PROSITE" id="PS50075">
    <property type="entry name" value="CARRIER"/>
    <property type="match status" value="1"/>
</dbReference>
<dbReference type="InterPro" id="IPR014031">
    <property type="entry name" value="Ketoacyl_synth_C"/>
</dbReference>
<keyword evidence="6" id="KW-0443">Lipid metabolism</keyword>
<dbReference type="PANTHER" id="PTHR43775:SF51">
    <property type="entry name" value="INACTIVE PHENOLPHTHIOCEROL SYNTHESIS POLYKETIDE SYNTHASE TYPE I PKS1-RELATED"/>
    <property type="match status" value="1"/>
</dbReference>
<feature type="domain" description="Ketosynthase family 3 (KS3)" evidence="9">
    <location>
        <begin position="5"/>
        <end position="408"/>
    </location>
</feature>
<dbReference type="Pfam" id="PF02801">
    <property type="entry name" value="Ketoacyl-synt_C"/>
    <property type="match status" value="1"/>
</dbReference>
<dbReference type="Pfam" id="PF00550">
    <property type="entry name" value="PP-binding"/>
    <property type="match status" value="1"/>
</dbReference>
<dbReference type="PANTHER" id="PTHR43775">
    <property type="entry name" value="FATTY ACID SYNTHASE"/>
    <property type="match status" value="1"/>
</dbReference>
<name>A0A5B1BC61_MYCSI</name>
<dbReference type="CDD" id="cd00833">
    <property type="entry name" value="PKS"/>
    <property type="match status" value="1"/>
</dbReference>
<keyword evidence="3" id="KW-0597">Phosphoprotein</keyword>
<dbReference type="SUPFAM" id="SSF47336">
    <property type="entry name" value="ACP-like"/>
    <property type="match status" value="1"/>
</dbReference>
<dbReference type="SMART" id="SM01294">
    <property type="entry name" value="PKS_PP_betabranch"/>
    <property type="match status" value="1"/>
</dbReference>
<dbReference type="GO" id="GO:0031177">
    <property type="term" value="F:phosphopantetheine binding"/>
    <property type="evidence" value="ECO:0007669"/>
    <property type="project" value="InterPro"/>
</dbReference>
<feature type="non-terminal residue" evidence="10">
    <location>
        <position position="991"/>
    </location>
</feature>
<evidence type="ECO:0000256" key="3">
    <source>
        <dbReference type="ARBA" id="ARBA00022553"/>
    </source>
</evidence>
<evidence type="ECO:0000256" key="6">
    <source>
        <dbReference type="ARBA" id="ARBA00023098"/>
    </source>
</evidence>
<keyword evidence="7 10" id="KW-0012">Acyltransferase</keyword>
<dbReference type="SUPFAM" id="SSF55048">
    <property type="entry name" value="Probable ACP-binding domain of malonyl-CoA ACP transacylase"/>
    <property type="match status" value="1"/>
</dbReference>
<sequence length="991" mass="104731">MAQRVSDIAVVGLACRLPGAASPREFWKLLRDGLDVTSPETAHLRAEFLDAVADFDASFFNLSPREARSMDPRQRLALELTWELLETASIAAEQVDGDQVGVFIGAMNDDYAVLTLRNADEVDHHSFTGVSRGLIANRISYTFGMLGPSLTVDCGQSSSLVAVHLACESLRTGESSLAVAGGVQLNLAAETAALEEHFGGLSESGRTYTFDERADGYVRGDGGALLLLKPLSAAIADGDHVHAVIRGSAVCNDGRGEAGLTVPSIAGQLNVLRRAYRRSDLRVTDVDYVELHGTGTPIGDPIEATALGHFFLGRDCPLAVGSVKTNVGHLGGAAGIVGLLKTILAVENSELPASLNYANANPAIDLDRCGLRVNDTLASWPVSDGRPRRAGVSSFGMGGTNAHVVVEQAPLLKSLISEDVRGSGGRVVPWLVSAKSAPALAGQAQRLADFVQADKDLSPLDVGLSLARRSAFEHRAVVVGARQSELAAGLAELAAGLPGSTVVTGRARASGKTVLLFPGQGTQWLGMGAELLDTMPVFAQQMRLCDEALAEFVQWSLLEVIRGGAGAPGLDRVDVVQPVLWAVMVSLARLWESVGVKPDAVVGHSQGEIAAACVAGVLSLRDAALVVTSRSRLLMELGGAGGMVSLAAGLDRVQRLLADFNDRLSVAAVNGVSAVVVAGENAALAELLGRCEAAGIRARNIEVDYASHSAQVEPIAGRLEQELAELTPGSSKLTFISTVTGGVVDGSELSAQYWFRNLRQPVRLDRALGWFREQGYGAFVEVSPHPVLIAGIEDSLGADVVVAVPTLVRNEGGPSRFWLSVGQAYVGGVEIDWPSVLADGRRIELPTYAFARQRFWLSSLDCGVRSTRARRVDDDAVATESAFSQRLHGLNRHQQRELLVDAVCCQAGVVLGHLRAADVDADTTFSDLGFDSFTGVELRDRLKNLTGLPLSSTSIFDYPTPARLAEHLEQLLSGAVAVSTVSGARKRMVAD</sequence>
<proteinExistence type="predicted"/>
<dbReference type="FunFam" id="1.10.1200.10:FF:000007">
    <property type="entry name" value="Probable polyketide synthase pks17"/>
    <property type="match status" value="1"/>
</dbReference>
<evidence type="ECO:0000259" key="8">
    <source>
        <dbReference type="PROSITE" id="PS50075"/>
    </source>
</evidence>
<comment type="caution">
    <text evidence="10">The sequence shown here is derived from an EMBL/GenBank/DDBJ whole genome shotgun (WGS) entry which is preliminary data.</text>
</comment>
<dbReference type="EMBL" id="VTZN01000251">
    <property type="protein sequence ID" value="KAA1245611.1"/>
    <property type="molecule type" value="Genomic_DNA"/>
</dbReference>
<dbReference type="Gene3D" id="3.40.47.10">
    <property type="match status" value="1"/>
</dbReference>
<evidence type="ECO:0000313" key="10">
    <source>
        <dbReference type="EMBL" id="KAA1245611.1"/>
    </source>
</evidence>
<dbReference type="SUPFAM" id="SSF53901">
    <property type="entry name" value="Thiolase-like"/>
    <property type="match status" value="1"/>
</dbReference>
<accession>A0A5B1BC61</accession>
<keyword evidence="2" id="KW-0596">Phosphopantetheine</keyword>
<dbReference type="SUPFAM" id="SSF52151">
    <property type="entry name" value="FabD/lysophospholipase-like"/>
    <property type="match status" value="1"/>
</dbReference>
<comment type="pathway">
    <text evidence="1">Lipid metabolism.</text>
</comment>
<dbReference type="SMART" id="SM00825">
    <property type="entry name" value="PKS_KS"/>
    <property type="match status" value="1"/>
</dbReference>
<evidence type="ECO:0000256" key="7">
    <source>
        <dbReference type="ARBA" id="ARBA00023315"/>
    </source>
</evidence>
<evidence type="ECO:0000256" key="2">
    <source>
        <dbReference type="ARBA" id="ARBA00022450"/>
    </source>
</evidence>
<dbReference type="InterPro" id="IPR050091">
    <property type="entry name" value="PKS_NRPS_Biosynth_Enz"/>
</dbReference>
<dbReference type="Pfam" id="PF00698">
    <property type="entry name" value="Acyl_transf_1"/>
    <property type="match status" value="1"/>
</dbReference>
<dbReference type="InterPro" id="IPR014043">
    <property type="entry name" value="Acyl_transferase_dom"/>
</dbReference>
<evidence type="ECO:0000256" key="1">
    <source>
        <dbReference type="ARBA" id="ARBA00005189"/>
    </source>
</evidence>
<dbReference type="PROSITE" id="PS52004">
    <property type="entry name" value="KS3_2"/>
    <property type="match status" value="1"/>
</dbReference>
<dbReference type="InterPro" id="IPR020806">
    <property type="entry name" value="PKS_PP-bd"/>
</dbReference>
<dbReference type="Gene3D" id="3.40.366.10">
    <property type="entry name" value="Malonyl-Coenzyme A Acyl Carrier Protein, domain 2"/>
    <property type="match status" value="1"/>
</dbReference>
<dbReference type="Pfam" id="PF16197">
    <property type="entry name" value="KAsynt_C_assoc"/>
    <property type="match status" value="1"/>
</dbReference>
<organism evidence="10 11">
    <name type="scientific">Mycobacterium simiae</name>
    <name type="common">Mycobacterium habana</name>
    <dbReference type="NCBI Taxonomy" id="1784"/>
    <lineage>
        <taxon>Bacteria</taxon>
        <taxon>Bacillati</taxon>
        <taxon>Actinomycetota</taxon>
        <taxon>Actinomycetes</taxon>
        <taxon>Mycobacteriales</taxon>
        <taxon>Mycobacteriaceae</taxon>
        <taxon>Mycobacterium</taxon>
        <taxon>Mycobacterium simiae complex</taxon>
    </lineage>
</organism>
<dbReference type="GO" id="GO:0004312">
    <property type="term" value="F:fatty acid synthase activity"/>
    <property type="evidence" value="ECO:0007669"/>
    <property type="project" value="TreeGrafter"/>
</dbReference>
<dbReference type="FunFam" id="3.40.366.10:FF:000002">
    <property type="entry name" value="Probable polyketide synthase 2"/>
    <property type="match status" value="1"/>
</dbReference>
<gene>
    <name evidence="10" type="ORF">F0Q45_24065</name>
</gene>
<dbReference type="Pfam" id="PF00109">
    <property type="entry name" value="ketoacyl-synt"/>
    <property type="match status" value="1"/>
</dbReference>
<dbReference type="Gene3D" id="3.30.70.3290">
    <property type="match status" value="1"/>
</dbReference>
<evidence type="ECO:0000259" key="9">
    <source>
        <dbReference type="PROSITE" id="PS52004"/>
    </source>
</evidence>
<dbReference type="InterPro" id="IPR014030">
    <property type="entry name" value="Ketoacyl_synth_N"/>
</dbReference>
<dbReference type="SMART" id="SM00827">
    <property type="entry name" value="PKS_AT"/>
    <property type="match status" value="1"/>
</dbReference>